<sequence length="352" mass="38147">MSARSEVEPRRSEVEQRRSEVEQRRLGEAMRFIQLMARTFSTLDLNEPEAIGDTLSALSGTFLDAPARLTLTLERETGALALGAREGVGEDAALLEPVACELWRELIDAREPVCLDREALRDRWPQVPAALEEGIVAVAILLHEEPLGLLVLGPKLSGEPIFEAELAFLSSAVGLAAMAYASAEASAERAAQQRVAEQRAQLAAEEAAKKQAAFDELDVKLSIIASQRDEITRLSTPILQLHAEVLALPIIGTVDPSRGELISRRLMDEINQRKSSYVLLDLTGVEQVNPWMANYLVSLARTCELLGSTCVLTGIGPALALSLVGLDTGIAKLATLPTLGAGLEECLRRLKR</sequence>
<dbReference type="InterPro" id="IPR029016">
    <property type="entry name" value="GAF-like_dom_sf"/>
</dbReference>
<comment type="caution">
    <text evidence="4">The sequence shown here is derived from an EMBL/GenBank/DDBJ whole genome shotgun (WGS) entry which is preliminary data.</text>
</comment>
<dbReference type="PANTHER" id="PTHR33745:SF3">
    <property type="entry name" value="RSBT CO-ANTAGONIST PROTEIN RSBRC"/>
    <property type="match status" value="1"/>
</dbReference>
<dbReference type="SUPFAM" id="SSF52091">
    <property type="entry name" value="SpoIIaa-like"/>
    <property type="match status" value="1"/>
</dbReference>
<organism evidence="4 5">
    <name type="scientific">Plesiocystis pacifica SIR-1</name>
    <dbReference type="NCBI Taxonomy" id="391625"/>
    <lineage>
        <taxon>Bacteria</taxon>
        <taxon>Pseudomonadati</taxon>
        <taxon>Myxococcota</taxon>
        <taxon>Polyangia</taxon>
        <taxon>Nannocystales</taxon>
        <taxon>Nannocystaceae</taxon>
        <taxon>Plesiocystis</taxon>
    </lineage>
</organism>
<dbReference type="InterPro" id="IPR002645">
    <property type="entry name" value="STAS_dom"/>
</dbReference>
<proteinExistence type="predicted"/>
<accession>A6GAE0</accession>
<dbReference type="InterPro" id="IPR036513">
    <property type="entry name" value="STAS_dom_sf"/>
</dbReference>
<dbReference type="EMBL" id="ABCS01000051">
    <property type="protein sequence ID" value="EDM77128.1"/>
    <property type="molecule type" value="Genomic_DNA"/>
</dbReference>
<dbReference type="InterPro" id="IPR051932">
    <property type="entry name" value="Bact_StressResp_Reg"/>
</dbReference>
<dbReference type="AlphaFoldDB" id="A6GAE0"/>
<reference evidence="4 5" key="1">
    <citation type="submission" date="2007-06" db="EMBL/GenBank/DDBJ databases">
        <authorList>
            <person name="Shimkets L."/>
            <person name="Ferriera S."/>
            <person name="Johnson J."/>
            <person name="Kravitz S."/>
            <person name="Beeson K."/>
            <person name="Sutton G."/>
            <person name="Rogers Y.-H."/>
            <person name="Friedman R."/>
            <person name="Frazier M."/>
            <person name="Venter J.C."/>
        </authorList>
    </citation>
    <scope>NUCLEOTIDE SEQUENCE [LARGE SCALE GENOMIC DNA]</scope>
    <source>
        <strain evidence="4 5">SIR-1</strain>
    </source>
</reference>
<dbReference type="Proteomes" id="UP000005801">
    <property type="component" value="Unassembled WGS sequence"/>
</dbReference>
<dbReference type="PANTHER" id="PTHR33745">
    <property type="entry name" value="RSBT ANTAGONIST PROTEIN RSBS-RELATED"/>
    <property type="match status" value="1"/>
</dbReference>
<feature type="domain" description="STAS" evidence="3">
    <location>
        <begin position="235"/>
        <end position="350"/>
    </location>
</feature>
<protein>
    <submittedName>
        <fullName evidence="4">Positive regulator of sigma-B</fullName>
    </submittedName>
</protein>
<evidence type="ECO:0000256" key="2">
    <source>
        <dbReference type="SAM" id="MobiDB-lite"/>
    </source>
</evidence>
<gene>
    <name evidence="4" type="ORF">PPSIR1_30636</name>
</gene>
<feature type="region of interest" description="Disordered" evidence="2">
    <location>
        <begin position="1"/>
        <end position="20"/>
    </location>
</feature>
<name>A6GAE0_9BACT</name>
<keyword evidence="1" id="KW-0597">Phosphoprotein</keyword>
<evidence type="ECO:0000313" key="4">
    <source>
        <dbReference type="EMBL" id="EDM77128.1"/>
    </source>
</evidence>
<evidence type="ECO:0000313" key="5">
    <source>
        <dbReference type="Proteomes" id="UP000005801"/>
    </source>
</evidence>
<dbReference type="eggNOG" id="COG1366">
    <property type="taxonomic scope" value="Bacteria"/>
</dbReference>
<dbReference type="Gene3D" id="3.30.450.40">
    <property type="match status" value="1"/>
</dbReference>
<dbReference type="RefSeq" id="WP_006973682.1">
    <property type="nucleotide sequence ID" value="NZ_ABCS01000051.1"/>
</dbReference>
<dbReference type="CDD" id="cd07041">
    <property type="entry name" value="STAS_RsbR_RsbS_like"/>
    <property type="match status" value="1"/>
</dbReference>
<evidence type="ECO:0000256" key="1">
    <source>
        <dbReference type="ARBA" id="ARBA00022553"/>
    </source>
</evidence>
<dbReference type="Pfam" id="PF01740">
    <property type="entry name" value="STAS"/>
    <property type="match status" value="1"/>
</dbReference>
<dbReference type="Gene3D" id="3.30.750.24">
    <property type="entry name" value="STAS domain"/>
    <property type="match status" value="1"/>
</dbReference>
<dbReference type="OrthoDB" id="9797171at2"/>
<dbReference type="SUPFAM" id="SSF55781">
    <property type="entry name" value="GAF domain-like"/>
    <property type="match status" value="1"/>
</dbReference>
<dbReference type="PROSITE" id="PS50801">
    <property type="entry name" value="STAS"/>
    <property type="match status" value="1"/>
</dbReference>
<evidence type="ECO:0000259" key="3">
    <source>
        <dbReference type="PROSITE" id="PS50801"/>
    </source>
</evidence>
<dbReference type="STRING" id="391625.PPSIR1_30636"/>
<keyword evidence="5" id="KW-1185">Reference proteome</keyword>